<dbReference type="AlphaFoldDB" id="D7SNT5"/>
<dbReference type="ExpressionAtlas" id="D7SNT5">
    <property type="expression patterns" value="baseline and differential"/>
</dbReference>
<dbReference type="HOGENOM" id="CLU_2908687_0_0_1"/>
<keyword evidence="2" id="KW-1185">Reference proteome</keyword>
<reference evidence="2" key="1">
    <citation type="journal article" date="2007" name="Nature">
        <title>The grapevine genome sequence suggests ancestral hexaploidization in major angiosperm phyla.</title>
        <authorList>
            <consortium name="The French-Italian Public Consortium for Grapevine Genome Characterization."/>
            <person name="Jaillon O."/>
            <person name="Aury J.-M."/>
            <person name="Noel B."/>
            <person name="Policriti A."/>
            <person name="Clepet C."/>
            <person name="Casagrande A."/>
            <person name="Choisne N."/>
            <person name="Aubourg S."/>
            <person name="Vitulo N."/>
            <person name="Jubin C."/>
            <person name="Vezzi A."/>
            <person name="Legeai F."/>
            <person name="Hugueney P."/>
            <person name="Dasilva C."/>
            <person name="Horner D."/>
            <person name="Mica E."/>
            <person name="Jublot D."/>
            <person name="Poulain J."/>
            <person name="Bruyere C."/>
            <person name="Billault A."/>
            <person name="Segurens B."/>
            <person name="Gouyvenoux M."/>
            <person name="Ugarte E."/>
            <person name="Cattonaro F."/>
            <person name="Anthouard V."/>
            <person name="Vico V."/>
            <person name="Del Fabbro C."/>
            <person name="Alaux M."/>
            <person name="Di Gaspero G."/>
            <person name="Dumas V."/>
            <person name="Felice N."/>
            <person name="Paillard S."/>
            <person name="Juman I."/>
            <person name="Moroldo M."/>
            <person name="Scalabrin S."/>
            <person name="Canaguier A."/>
            <person name="Le Clainche I."/>
            <person name="Malacrida G."/>
            <person name="Durand E."/>
            <person name="Pesole G."/>
            <person name="Laucou V."/>
            <person name="Chatelet P."/>
            <person name="Merdinoglu D."/>
            <person name="Delledonne M."/>
            <person name="Pezzotti M."/>
            <person name="Lecharny A."/>
            <person name="Scarpelli C."/>
            <person name="Artiguenave F."/>
            <person name="Pe M.E."/>
            <person name="Valle G."/>
            <person name="Morgante M."/>
            <person name="Caboche M."/>
            <person name="Adam-Blondon A.-F."/>
            <person name="Weissenbach J."/>
            <person name="Quetier F."/>
            <person name="Wincker P."/>
        </authorList>
    </citation>
    <scope>NUCLEOTIDE SEQUENCE [LARGE SCALE GENOMIC DNA]</scope>
    <source>
        <strain evidence="2">cv. Pinot noir / PN40024</strain>
    </source>
</reference>
<dbReference type="Proteomes" id="UP000009183">
    <property type="component" value="Chromosome 5"/>
</dbReference>
<organism evidence="1 2">
    <name type="scientific">Vitis vinifera</name>
    <name type="common">Grape</name>
    <dbReference type="NCBI Taxonomy" id="29760"/>
    <lineage>
        <taxon>Eukaryota</taxon>
        <taxon>Viridiplantae</taxon>
        <taxon>Streptophyta</taxon>
        <taxon>Embryophyta</taxon>
        <taxon>Tracheophyta</taxon>
        <taxon>Spermatophyta</taxon>
        <taxon>Magnoliopsida</taxon>
        <taxon>eudicotyledons</taxon>
        <taxon>Gunneridae</taxon>
        <taxon>Pentapetalae</taxon>
        <taxon>rosids</taxon>
        <taxon>Vitales</taxon>
        <taxon>Vitaceae</taxon>
        <taxon>Viteae</taxon>
        <taxon>Vitis</taxon>
    </lineage>
</organism>
<evidence type="ECO:0000313" key="1">
    <source>
        <dbReference type="EMBL" id="CBI17314.3"/>
    </source>
</evidence>
<gene>
    <name evidence="1" type="ordered locus">VIT_05s0029g00120</name>
</gene>
<protein>
    <submittedName>
        <fullName evidence="1">Uncharacterized protein</fullName>
    </submittedName>
</protein>
<accession>D7SNT5</accession>
<dbReference type="EMBL" id="FN594958">
    <property type="protein sequence ID" value="CBI17314.3"/>
    <property type="molecule type" value="Genomic_DNA"/>
</dbReference>
<dbReference type="PaxDb" id="29760-VIT_05s0029g00120.t01"/>
<proteinExistence type="predicted"/>
<evidence type="ECO:0000313" key="2">
    <source>
        <dbReference type="Proteomes" id="UP000009183"/>
    </source>
</evidence>
<dbReference type="InParanoid" id="D7SNT5"/>
<name>D7SNT5_VITVI</name>
<sequence>MTWVMTRFLDMDMCPAGYVKEKALAKCILRSASKHLNQNSSGEPYLSLQTACLSLRLDEVAT</sequence>